<evidence type="ECO:0000313" key="6">
    <source>
        <dbReference type="Proteomes" id="UP000612808"/>
    </source>
</evidence>
<sequence>MKPVRTLAHAMLSSVFITGAAHTLLHPEHAAKAVTDVSDRLTVATEHAAPWLPTGPVAVVRANAAVQLAGGVLLATGRLPRLASLALAATLVPTTVVGHPFWRVEDPAQRANQRNHFLKNLSLIGGLLLSAVDTQGRPGLSWRASRATERAAKKVGEARRDATRKLTGH</sequence>
<keyword evidence="4" id="KW-0472">Membrane</keyword>
<dbReference type="EMBL" id="BOMB01000023">
    <property type="protein sequence ID" value="GID13311.1"/>
    <property type="molecule type" value="Genomic_DNA"/>
</dbReference>
<organism evidence="5 6">
    <name type="scientific">Actinocatenispora rupis</name>
    <dbReference type="NCBI Taxonomy" id="519421"/>
    <lineage>
        <taxon>Bacteria</taxon>
        <taxon>Bacillati</taxon>
        <taxon>Actinomycetota</taxon>
        <taxon>Actinomycetes</taxon>
        <taxon>Micromonosporales</taxon>
        <taxon>Micromonosporaceae</taxon>
        <taxon>Actinocatenispora</taxon>
    </lineage>
</organism>
<dbReference type="InterPro" id="IPR032808">
    <property type="entry name" value="DoxX"/>
</dbReference>
<keyword evidence="3" id="KW-1133">Transmembrane helix</keyword>
<keyword evidence="2" id="KW-0812">Transmembrane</keyword>
<evidence type="ECO:0000313" key="5">
    <source>
        <dbReference type="EMBL" id="GID13311.1"/>
    </source>
</evidence>
<name>A0A8J3NBQ6_9ACTN</name>
<dbReference type="Proteomes" id="UP000612808">
    <property type="component" value="Unassembled WGS sequence"/>
</dbReference>
<dbReference type="AlphaFoldDB" id="A0A8J3NBQ6"/>
<dbReference type="Pfam" id="PF07681">
    <property type="entry name" value="DoxX"/>
    <property type="match status" value="1"/>
</dbReference>
<dbReference type="RefSeq" id="WP_203660176.1">
    <property type="nucleotide sequence ID" value="NZ_BAAAZM010000007.1"/>
</dbReference>
<evidence type="ECO:0000256" key="4">
    <source>
        <dbReference type="ARBA" id="ARBA00023136"/>
    </source>
</evidence>
<keyword evidence="6" id="KW-1185">Reference proteome</keyword>
<accession>A0A8J3NBQ6</accession>
<comment type="subcellular location">
    <subcellularLocation>
        <location evidence="1">Membrane</location>
        <topology evidence="1">Multi-pass membrane protein</topology>
    </subcellularLocation>
</comment>
<evidence type="ECO:0008006" key="7">
    <source>
        <dbReference type="Google" id="ProtNLM"/>
    </source>
</evidence>
<protein>
    <recommendedName>
        <fullName evidence="7">DoxX protein</fullName>
    </recommendedName>
</protein>
<evidence type="ECO:0000256" key="3">
    <source>
        <dbReference type="ARBA" id="ARBA00022989"/>
    </source>
</evidence>
<evidence type="ECO:0000256" key="1">
    <source>
        <dbReference type="ARBA" id="ARBA00004141"/>
    </source>
</evidence>
<comment type="caution">
    <text evidence="5">The sequence shown here is derived from an EMBL/GenBank/DDBJ whole genome shotgun (WGS) entry which is preliminary data.</text>
</comment>
<gene>
    <name evidence="5" type="ORF">Aru02nite_42000</name>
</gene>
<reference evidence="5" key="1">
    <citation type="submission" date="2021-01" db="EMBL/GenBank/DDBJ databases">
        <title>Whole genome shotgun sequence of Actinocatenispora rupis NBRC 107355.</title>
        <authorList>
            <person name="Komaki H."/>
            <person name="Tamura T."/>
        </authorList>
    </citation>
    <scope>NUCLEOTIDE SEQUENCE</scope>
    <source>
        <strain evidence="5">NBRC 107355</strain>
    </source>
</reference>
<proteinExistence type="predicted"/>
<evidence type="ECO:0000256" key="2">
    <source>
        <dbReference type="ARBA" id="ARBA00022692"/>
    </source>
</evidence>
<dbReference type="GO" id="GO:0016020">
    <property type="term" value="C:membrane"/>
    <property type="evidence" value="ECO:0007669"/>
    <property type="project" value="UniProtKB-SubCell"/>
</dbReference>